<evidence type="ECO:0000313" key="3">
    <source>
        <dbReference type="Proteomes" id="UP000030848"/>
    </source>
</evidence>
<name>A0A837DBF0_9PSEU</name>
<gene>
    <name evidence="2" type="ORF">MINT15_33380</name>
</gene>
<evidence type="ECO:0000256" key="1">
    <source>
        <dbReference type="SAM" id="MobiDB-lite"/>
    </source>
</evidence>
<protein>
    <submittedName>
        <fullName evidence="2">Uncharacterized protein</fullName>
    </submittedName>
</protein>
<comment type="caution">
    <text evidence="2">The sequence shown here is derived from an EMBL/GenBank/DDBJ whole genome shotgun (WGS) entry which is preliminary data.</text>
</comment>
<sequence length="51" mass="5604">MPTDHSGKDSQPSVDRVSADAFHELVESELADNQLIVRSVDRGSGGPRQRR</sequence>
<accession>A0A837DBF0</accession>
<dbReference type="Proteomes" id="UP000030848">
    <property type="component" value="Unassembled WGS sequence"/>
</dbReference>
<dbReference type="RefSeq" id="WP_015786236.1">
    <property type="nucleotide sequence ID" value="NZ_FOWS01000001.1"/>
</dbReference>
<evidence type="ECO:0000313" key="2">
    <source>
        <dbReference type="EMBL" id="KHF43136.1"/>
    </source>
</evidence>
<organism evidence="2 3">
    <name type="scientific">Saccharomonospora viridis</name>
    <dbReference type="NCBI Taxonomy" id="1852"/>
    <lineage>
        <taxon>Bacteria</taxon>
        <taxon>Bacillati</taxon>
        <taxon>Actinomycetota</taxon>
        <taxon>Actinomycetes</taxon>
        <taxon>Pseudonocardiales</taxon>
        <taxon>Pseudonocardiaceae</taxon>
        <taxon>Saccharomonospora</taxon>
    </lineage>
</organism>
<feature type="region of interest" description="Disordered" evidence="1">
    <location>
        <begin position="1"/>
        <end position="20"/>
    </location>
</feature>
<dbReference type="EMBL" id="JRZE01000006">
    <property type="protein sequence ID" value="KHF43136.1"/>
    <property type="molecule type" value="Genomic_DNA"/>
</dbReference>
<proteinExistence type="predicted"/>
<dbReference type="AlphaFoldDB" id="A0A837DBF0"/>
<reference evidence="2 3" key="1">
    <citation type="submission" date="2014-10" db="EMBL/GenBank/DDBJ databases">
        <title>Genome sequence of Micropolyspora internatus JCM3315.</title>
        <authorList>
            <person name="Shin S.-K."/>
            <person name="Yi H."/>
        </authorList>
    </citation>
    <scope>NUCLEOTIDE SEQUENCE [LARGE SCALE GENOMIC DNA]</scope>
    <source>
        <strain evidence="2 3">JCM 3315</strain>
    </source>
</reference>